<accession>A0A1S1MQ58</accession>
<name>A0A1S1MQ58_9GAMM</name>
<dbReference type="EMBL" id="MKJU01000035">
    <property type="protein sequence ID" value="OHU87168.1"/>
    <property type="molecule type" value="Genomic_DNA"/>
</dbReference>
<sequence>MKLKLNKKKIKNLSNDAHKLQQDMTPQVAGGIYYSRAGQFGCGSWMFCELPTEDKNNKM</sequence>
<evidence type="ECO:0000313" key="2">
    <source>
        <dbReference type="Proteomes" id="UP000179786"/>
    </source>
</evidence>
<proteinExistence type="predicted"/>
<dbReference type="RefSeq" id="WP_070987689.1">
    <property type="nucleotide sequence ID" value="NZ_MKJU01000035.1"/>
</dbReference>
<keyword evidence="2" id="KW-1185">Reference proteome</keyword>
<protein>
    <submittedName>
        <fullName evidence="1">Uncharacterized protein</fullName>
    </submittedName>
</protein>
<organism evidence="1 2">
    <name type="scientific">Pseudoalteromonas amylolytica</name>
    <dbReference type="NCBI Taxonomy" id="1859457"/>
    <lineage>
        <taxon>Bacteria</taxon>
        <taxon>Pseudomonadati</taxon>
        <taxon>Pseudomonadota</taxon>
        <taxon>Gammaproteobacteria</taxon>
        <taxon>Alteromonadales</taxon>
        <taxon>Pseudoalteromonadaceae</taxon>
        <taxon>Pseudoalteromonas</taxon>
    </lineage>
</organism>
<dbReference type="Proteomes" id="UP000179786">
    <property type="component" value="Unassembled WGS sequence"/>
</dbReference>
<evidence type="ECO:0000313" key="1">
    <source>
        <dbReference type="EMBL" id="OHU87168.1"/>
    </source>
</evidence>
<dbReference type="AlphaFoldDB" id="A0A1S1MQ58"/>
<comment type="caution">
    <text evidence="1">The sequence shown here is derived from an EMBL/GenBank/DDBJ whole genome shotgun (WGS) entry which is preliminary data.</text>
</comment>
<reference evidence="1 2" key="1">
    <citation type="submission" date="2016-09" db="EMBL/GenBank/DDBJ databases">
        <title>Pseudoalteromonas amylolytica sp. nov., isolated from the surface seawater.</title>
        <authorList>
            <person name="Wu Y.-H."/>
            <person name="Cheng H."/>
            <person name="Jin X.-B."/>
            <person name="Wang C.-S."/>
            <person name="Xu X.-W."/>
        </authorList>
    </citation>
    <scope>NUCLEOTIDE SEQUENCE [LARGE SCALE GENOMIC DNA]</scope>
    <source>
        <strain evidence="1 2">JW1</strain>
    </source>
</reference>
<gene>
    <name evidence="1" type="ORF">BET10_00725</name>
</gene>
<dbReference type="OrthoDB" id="9899832at2"/>